<dbReference type="InterPro" id="IPR036691">
    <property type="entry name" value="Endo/exonu/phosph_ase_sf"/>
</dbReference>
<reference evidence="3" key="1">
    <citation type="journal article" date="2018" name="Nat. Microbiol.">
        <title>Leveraging single-cell genomics to expand the fungal tree of life.</title>
        <authorList>
            <person name="Ahrendt S.R."/>
            <person name="Quandt C.A."/>
            <person name="Ciobanu D."/>
            <person name="Clum A."/>
            <person name="Salamov A."/>
            <person name="Andreopoulos B."/>
            <person name="Cheng J.F."/>
            <person name="Woyke T."/>
            <person name="Pelin A."/>
            <person name="Henrissat B."/>
            <person name="Reynolds N.K."/>
            <person name="Benny G.L."/>
            <person name="Smith M.E."/>
            <person name="James T.Y."/>
            <person name="Grigoriev I.V."/>
        </authorList>
    </citation>
    <scope>NUCLEOTIDE SEQUENCE [LARGE SCALE GENOMIC DNA]</scope>
    <source>
        <strain evidence="3">CSF55</strain>
    </source>
</reference>
<evidence type="ECO:0000256" key="1">
    <source>
        <dbReference type="SAM" id="MobiDB-lite"/>
    </source>
</evidence>
<gene>
    <name evidence="2" type="ORF">ROZALSC1DRAFT_25425</name>
</gene>
<evidence type="ECO:0008006" key="4">
    <source>
        <dbReference type="Google" id="ProtNLM"/>
    </source>
</evidence>
<name>A0A4P9YB06_ROZAC</name>
<accession>A0A4P9YB06</accession>
<organism evidence="2 3">
    <name type="scientific">Rozella allomycis (strain CSF55)</name>
    <dbReference type="NCBI Taxonomy" id="988480"/>
    <lineage>
        <taxon>Eukaryota</taxon>
        <taxon>Fungi</taxon>
        <taxon>Fungi incertae sedis</taxon>
        <taxon>Cryptomycota</taxon>
        <taxon>Cryptomycota incertae sedis</taxon>
        <taxon>Rozella</taxon>
    </lineage>
</organism>
<evidence type="ECO:0000313" key="3">
    <source>
        <dbReference type="Proteomes" id="UP000281549"/>
    </source>
</evidence>
<dbReference type="SUPFAM" id="SSF56219">
    <property type="entry name" value="DNase I-like"/>
    <property type="match status" value="1"/>
</dbReference>
<dbReference type="Proteomes" id="UP000281549">
    <property type="component" value="Unassembled WGS sequence"/>
</dbReference>
<evidence type="ECO:0000313" key="2">
    <source>
        <dbReference type="EMBL" id="RKP16308.1"/>
    </source>
</evidence>
<protein>
    <recommendedName>
        <fullName evidence="4">Endonuclease/exonuclease/phosphatase domain-containing protein</fullName>
    </recommendedName>
</protein>
<feature type="non-terminal residue" evidence="2">
    <location>
        <position position="556"/>
    </location>
</feature>
<dbReference type="Gene3D" id="3.60.10.10">
    <property type="entry name" value="Endonuclease/exonuclease/phosphatase"/>
    <property type="match status" value="1"/>
</dbReference>
<feature type="region of interest" description="Disordered" evidence="1">
    <location>
        <begin position="508"/>
        <end position="527"/>
    </location>
</feature>
<dbReference type="AlphaFoldDB" id="A0A4P9YB06"/>
<proteinExistence type="predicted"/>
<dbReference type="EMBL" id="ML006693">
    <property type="protein sequence ID" value="RKP16308.1"/>
    <property type="molecule type" value="Genomic_DNA"/>
</dbReference>
<sequence>MIQKILETYPLRYIRNEKTQFTTRSHNGKGITDYCITSLNLLDQIRSFNVHENQSLGGSDHRPLVLRLNDTSRGTFKSFKRLNVRNFAKKETQEQFKNGLSNSLAEIMNHLQEAKSNSFKTNEEKIESLWSIIKEWITNEAALIIGYKSFKAFTSQHFWNPELLADQSRIQRMTEEAQAMQDSGSSTQEDISHAYARLRNLNEKFREKLHQRRTKVFHEIATDLAQPQNSGSFMRMVKSVTRRKNQNHCRLDSRKINEHLNYYKSTFGSEPMGVCEAENERYNENNVDVNEIDSYELENNELDHVEDEIVDQDLNSLSSSLTEPRGDVHDNYANVPPLMPDRLTLSDFQKSNAVSHSSSEFTSICRSIASPGLSSSDMQTSVIRTTTPVSIRNYFKSFKRNHLEAGSNVTHDEHNFCHKKLKSLTFDTELCPLGLETPTAAANPLLVSSLKPGYNQDFNLGNQMNIDENNCAEKNLNELNLSKMNVLNNNYLEGDQNLKLKDKNAENEQFIDHRKGNPGTQRAGVPSLDRTFKNTHSIVFLDSDSDSSLTEKFNKK</sequence>